<dbReference type="KEGG" id="hazt:108665318"/>
<organism evidence="1 2">
    <name type="scientific">Hyalella azteca</name>
    <name type="common">Amphipod</name>
    <dbReference type="NCBI Taxonomy" id="294128"/>
    <lineage>
        <taxon>Eukaryota</taxon>
        <taxon>Metazoa</taxon>
        <taxon>Ecdysozoa</taxon>
        <taxon>Arthropoda</taxon>
        <taxon>Crustacea</taxon>
        <taxon>Multicrustacea</taxon>
        <taxon>Malacostraca</taxon>
        <taxon>Eumalacostraca</taxon>
        <taxon>Peracarida</taxon>
        <taxon>Amphipoda</taxon>
        <taxon>Senticaudata</taxon>
        <taxon>Talitrida</taxon>
        <taxon>Talitroidea</taxon>
        <taxon>Hyalellidae</taxon>
        <taxon>Hyalella</taxon>
    </lineage>
</organism>
<keyword evidence="1" id="KW-1185">Reference proteome</keyword>
<dbReference type="GeneID" id="108665318"/>
<dbReference type="Proteomes" id="UP000694843">
    <property type="component" value="Unplaced"/>
</dbReference>
<dbReference type="OrthoDB" id="6356244at2759"/>
<protein>
    <submittedName>
        <fullName evidence="2">Uncharacterized protein LOC108665318</fullName>
    </submittedName>
</protein>
<dbReference type="AlphaFoldDB" id="A0A8B7N140"/>
<accession>A0A8B7N140</accession>
<gene>
    <name evidence="2" type="primary">LOC108665318</name>
</gene>
<name>A0A8B7N140_HYAAZ</name>
<evidence type="ECO:0000313" key="2">
    <source>
        <dbReference type="RefSeq" id="XP_018007551.1"/>
    </source>
</evidence>
<dbReference type="RefSeq" id="XP_018007551.1">
    <property type="nucleotide sequence ID" value="XM_018152062.2"/>
</dbReference>
<evidence type="ECO:0000313" key="1">
    <source>
        <dbReference type="Proteomes" id="UP000694843"/>
    </source>
</evidence>
<sequence>MDEIRNVIQKYLNLSDEVLSEVVKTIQDAGAENLSEAIEFIQEKDLAGVLKPIQIRKLLKRWSEQDCQPPVRVSTAATVSKAETVLRCPQVQENDLAWPFILDLKMESLDTEIIHDLDSQNRVIGRKRRALVRHVLSQIHTVTKRPQKKELRIIAARINSMYPKAITDHFDENKVGSGYDTFLNQLVNRNDNFYRKKLRVFGDCIYSAGSARTAQDLDCTANWQLSLAKLEQVAASSLRDTHKAHLQL</sequence>
<proteinExistence type="predicted"/>
<reference evidence="2" key="1">
    <citation type="submission" date="2025-08" db="UniProtKB">
        <authorList>
            <consortium name="RefSeq"/>
        </authorList>
    </citation>
    <scope>IDENTIFICATION</scope>
    <source>
        <tissue evidence="2">Whole organism</tissue>
    </source>
</reference>